<feature type="chain" id="PRO_5029905828" evidence="1">
    <location>
        <begin position="28"/>
        <end position="126"/>
    </location>
</feature>
<gene>
    <name evidence="2" type="ORF">GIS00_18415</name>
</gene>
<evidence type="ECO:0000256" key="1">
    <source>
        <dbReference type="SAM" id="SignalP"/>
    </source>
</evidence>
<keyword evidence="3" id="KW-1185">Reference proteome</keyword>
<reference evidence="2 3" key="1">
    <citation type="submission" date="2019-11" db="EMBL/GenBank/DDBJ databases">
        <authorList>
            <person name="Jiang L.-Q."/>
        </authorList>
    </citation>
    <scope>NUCLEOTIDE SEQUENCE [LARGE SCALE GENOMIC DNA]</scope>
    <source>
        <strain evidence="2 3">YIM 132087</strain>
    </source>
</reference>
<sequence>MRLRHLLGGTIAAAALVLAGPASMASAAPEQGNNLGKPSVVLGCSAELSTTTPAAGSVVALRISQTIGSGLNVVEIGDGTRRVTSTANGTAVVYFLAGQAGRTADITVTARQGSIGWSCSTDFRTV</sequence>
<dbReference type="EMBL" id="WLYK01000008">
    <property type="protein sequence ID" value="MTD15912.1"/>
    <property type="molecule type" value="Genomic_DNA"/>
</dbReference>
<comment type="caution">
    <text evidence="2">The sequence shown here is derived from an EMBL/GenBank/DDBJ whole genome shotgun (WGS) entry which is preliminary data.</text>
</comment>
<dbReference type="Proteomes" id="UP000460221">
    <property type="component" value="Unassembled WGS sequence"/>
</dbReference>
<dbReference type="RefSeq" id="WP_154769914.1">
    <property type="nucleotide sequence ID" value="NZ_WLYK01000008.1"/>
</dbReference>
<proteinExistence type="predicted"/>
<feature type="signal peptide" evidence="1">
    <location>
        <begin position="1"/>
        <end position="27"/>
    </location>
</feature>
<dbReference type="AlphaFoldDB" id="A0A7K1FP24"/>
<name>A0A7K1FP24_9ACTN</name>
<protein>
    <submittedName>
        <fullName evidence="2">Uncharacterized protein</fullName>
    </submittedName>
</protein>
<keyword evidence="1" id="KW-0732">Signal</keyword>
<evidence type="ECO:0000313" key="3">
    <source>
        <dbReference type="Proteomes" id="UP000460221"/>
    </source>
</evidence>
<organism evidence="2 3">
    <name type="scientific">Nakamurella alba</name>
    <dbReference type="NCBI Taxonomy" id="2665158"/>
    <lineage>
        <taxon>Bacteria</taxon>
        <taxon>Bacillati</taxon>
        <taxon>Actinomycetota</taxon>
        <taxon>Actinomycetes</taxon>
        <taxon>Nakamurellales</taxon>
        <taxon>Nakamurellaceae</taxon>
        <taxon>Nakamurella</taxon>
    </lineage>
</organism>
<accession>A0A7K1FP24</accession>
<evidence type="ECO:0000313" key="2">
    <source>
        <dbReference type="EMBL" id="MTD15912.1"/>
    </source>
</evidence>